<reference evidence="3" key="1">
    <citation type="journal article" date="2019" name="Int. J. Syst. Evol. Microbiol.">
        <title>The Global Catalogue of Microorganisms (GCM) 10K type strain sequencing project: providing services to taxonomists for standard genome sequencing and annotation.</title>
        <authorList>
            <consortium name="The Broad Institute Genomics Platform"/>
            <consortium name="The Broad Institute Genome Sequencing Center for Infectious Disease"/>
            <person name="Wu L."/>
            <person name="Ma J."/>
        </authorList>
    </citation>
    <scope>NUCLEOTIDE SEQUENCE [LARGE SCALE GENOMIC DNA]</scope>
    <source>
        <strain evidence="3">JCM 31405</strain>
    </source>
</reference>
<dbReference type="InterPro" id="IPR024775">
    <property type="entry name" value="DinB-like"/>
</dbReference>
<organism evidence="2 3">
    <name type="scientific">Deinococcus sedimenti</name>
    <dbReference type="NCBI Taxonomy" id="1867090"/>
    <lineage>
        <taxon>Bacteria</taxon>
        <taxon>Thermotogati</taxon>
        <taxon>Deinococcota</taxon>
        <taxon>Deinococci</taxon>
        <taxon>Deinococcales</taxon>
        <taxon>Deinococcaceae</taxon>
        <taxon>Deinococcus</taxon>
    </lineage>
</organism>
<dbReference type="InterPro" id="IPR034660">
    <property type="entry name" value="DinB/YfiT-like"/>
</dbReference>
<proteinExistence type="predicted"/>
<dbReference type="EMBL" id="BMQN01000002">
    <property type="protein sequence ID" value="GGR88460.1"/>
    <property type="molecule type" value="Genomic_DNA"/>
</dbReference>
<evidence type="ECO:0000313" key="3">
    <source>
        <dbReference type="Proteomes" id="UP000644548"/>
    </source>
</evidence>
<accession>A0ABQ2S5Q3</accession>
<sequence>MTHPDPRLPIGPIPLLARTPGTPTEVAARMDAAVQDWHDLLAATPHERLTARPHPHGWTVAQLAHHTADAHAHGLSRLKYALTTSGYVVQPFDQDAWLTLPDATLPVGDALDLLRVTKRRWTTLLRTLNPEQLDTTLTHPQEGPQTLWNLTAKHDWHLRHHLAQARLALTGTP</sequence>
<dbReference type="Gene3D" id="1.20.120.450">
    <property type="entry name" value="dinb family like domain"/>
    <property type="match status" value="1"/>
</dbReference>
<protein>
    <recommendedName>
        <fullName evidence="1">DinB-like domain-containing protein</fullName>
    </recommendedName>
</protein>
<comment type="caution">
    <text evidence="2">The sequence shown here is derived from an EMBL/GenBank/DDBJ whole genome shotgun (WGS) entry which is preliminary data.</text>
</comment>
<dbReference type="RefSeq" id="WP_189072479.1">
    <property type="nucleotide sequence ID" value="NZ_BMQN01000002.1"/>
</dbReference>
<evidence type="ECO:0000313" key="2">
    <source>
        <dbReference type="EMBL" id="GGR88460.1"/>
    </source>
</evidence>
<gene>
    <name evidence="2" type="ORF">GCM10008960_14360</name>
</gene>
<name>A0ABQ2S5Q3_9DEIO</name>
<dbReference type="Pfam" id="PF12867">
    <property type="entry name" value="DinB_2"/>
    <property type="match status" value="1"/>
</dbReference>
<dbReference type="Proteomes" id="UP000644548">
    <property type="component" value="Unassembled WGS sequence"/>
</dbReference>
<evidence type="ECO:0000259" key="1">
    <source>
        <dbReference type="Pfam" id="PF12867"/>
    </source>
</evidence>
<dbReference type="SUPFAM" id="SSF109854">
    <property type="entry name" value="DinB/YfiT-like putative metalloenzymes"/>
    <property type="match status" value="1"/>
</dbReference>
<feature type="domain" description="DinB-like" evidence="1">
    <location>
        <begin position="40"/>
        <end position="165"/>
    </location>
</feature>
<keyword evidence="3" id="KW-1185">Reference proteome</keyword>